<dbReference type="PROSITE" id="PS01286">
    <property type="entry name" value="FA58C_2"/>
    <property type="match status" value="1"/>
</dbReference>
<reference evidence="2" key="1">
    <citation type="submission" date="2022-03" db="EMBL/GenBank/DDBJ databases">
        <authorList>
            <person name="Martin C."/>
        </authorList>
    </citation>
    <scope>NUCLEOTIDE SEQUENCE</scope>
</reference>
<name>A0A8S4PFA5_OWEFU</name>
<dbReference type="PANTHER" id="PTHR24543">
    <property type="entry name" value="MULTICOPPER OXIDASE-RELATED"/>
    <property type="match status" value="1"/>
</dbReference>
<dbReference type="AlphaFoldDB" id="A0A8S4PFA5"/>
<dbReference type="Gene3D" id="2.60.120.260">
    <property type="entry name" value="Galactose-binding domain-like"/>
    <property type="match status" value="1"/>
</dbReference>
<feature type="domain" description="F5/8 type C" evidence="1">
    <location>
        <begin position="22"/>
        <end position="174"/>
    </location>
</feature>
<protein>
    <recommendedName>
        <fullName evidence="1">F5/8 type C domain-containing protein</fullName>
    </recommendedName>
</protein>
<keyword evidence="3" id="KW-1185">Reference proteome</keyword>
<accession>A0A8S4PFA5</accession>
<sequence>GYPVIPYLQGYMYTKGERLENCNTTLLENDHLVKITTSTVNDDNHYTYGPYNSYIDSNTELSPHSKAGCWKADVANENQWWQVEFTEPTIVQAVVTQGCDQQVNWVVNYTVLFSDDGVQFSVVGISDTRAFIANSNSDVKVVNLLPETLTKFVRIQPRASVGGEPGMRVEILGCANYETDHMEDLMKTASVSVSSIFNSDPDAYGPTRAYLNSALYPPVVMYGAWKARVLTQDQYIQVIRTQLNDLLFEREEIEIRIDI</sequence>
<evidence type="ECO:0000259" key="1">
    <source>
        <dbReference type="PROSITE" id="PS50022"/>
    </source>
</evidence>
<organism evidence="2 3">
    <name type="scientific">Owenia fusiformis</name>
    <name type="common">Polychaete worm</name>
    <dbReference type="NCBI Taxonomy" id="6347"/>
    <lineage>
        <taxon>Eukaryota</taxon>
        <taxon>Metazoa</taxon>
        <taxon>Spiralia</taxon>
        <taxon>Lophotrochozoa</taxon>
        <taxon>Annelida</taxon>
        <taxon>Polychaeta</taxon>
        <taxon>Sedentaria</taxon>
        <taxon>Canalipalpata</taxon>
        <taxon>Sabellida</taxon>
        <taxon>Oweniida</taxon>
        <taxon>Oweniidae</taxon>
        <taxon>Owenia</taxon>
    </lineage>
</organism>
<dbReference type="InterPro" id="IPR000421">
    <property type="entry name" value="FA58C"/>
</dbReference>
<dbReference type="EMBL" id="CAIIXF020000008">
    <property type="protein sequence ID" value="CAH1791789.1"/>
    <property type="molecule type" value="Genomic_DNA"/>
</dbReference>
<dbReference type="InterPro" id="IPR008979">
    <property type="entry name" value="Galactose-bd-like_sf"/>
</dbReference>
<feature type="non-terminal residue" evidence="2">
    <location>
        <position position="1"/>
    </location>
</feature>
<evidence type="ECO:0000313" key="2">
    <source>
        <dbReference type="EMBL" id="CAH1791789.1"/>
    </source>
</evidence>
<dbReference type="PROSITE" id="PS50022">
    <property type="entry name" value="FA58C_3"/>
    <property type="match status" value="1"/>
</dbReference>
<dbReference type="OrthoDB" id="10028859at2759"/>
<dbReference type="SMART" id="SM00231">
    <property type="entry name" value="FA58C"/>
    <property type="match status" value="1"/>
</dbReference>
<gene>
    <name evidence="2" type="ORF">OFUS_LOCUS16836</name>
</gene>
<evidence type="ECO:0000313" key="3">
    <source>
        <dbReference type="Proteomes" id="UP000749559"/>
    </source>
</evidence>
<dbReference type="Proteomes" id="UP000749559">
    <property type="component" value="Unassembled WGS sequence"/>
</dbReference>
<dbReference type="SUPFAM" id="SSF49785">
    <property type="entry name" value="Galactose-binding domain-like"/>
    <property type="match status" value="1"/>
</dbReference>
<comment type="caution">
    <text evidence="2">The sequence shown here is derived from an EMBL/GenBank/DDBJ whole genome shotgun (WGS) entry which is preliminary data.</text>
</comment>
<proteinExistence type="predicted"/>
<dbReference type="Pfam" id="PF00754">
    <property type="entry name" value="F5_F8_type_C"/>
    <property type="match status" value="1"/>
</dbReference>